<sequence length="89" mass="10004">AHHQHALTPLARRPSRHLAASTTPGHDRIPPLQPPRWPAHRRLLALEFQKRSTTAHLAEASIVAVTNVLTLKKDPLNVIAYYYDDCLNS</sequence>
<gene>
    <name evidence="2" type="ORF">JI435_306970</name>
</gene>
<evidence type="ECO:0000313" key="2">
    <source>
        <dbReference type="EMBL" id="QRD03533.1"/>
    </source>
</evidence>
<organism evidence="2 3">
    <name type="scientific">Phaeosphaeria nodorum (strain SN15 / ATCC MYA-4574 / FGSC 10173)</name>
    <name type="common">Glume blotch fungus</name>
    <name type="synonym">Parastagonospora nodorum</name>
    <dbReference type="NCBI Taxonomy" id="321614"/>
    <lineage>
        <taxon>Eukaryota</taxon>
        <taxon>Fungi</taxon>
        <taxon>Dikarya</taxon>
        <taxon>Ascomycota</taxon>
        <taxon>Pezizomycotina</taxon>
        <taxon>Dothideomycetes</taxon>
        <taxon>Pleosporomycetidae</taxon>
        <taxon>Pleosporales</taxon>
        <taxon>Pleosporineae</taxon>
        <taxon>Phaeosphaeriaceae</taxon>
        <taxon>Parastagonospora</taxon>
    </lineage>
</organism>
<protein>
    <submittedName>
        <fullName evidence="2">Uncharacterized protein</fullName>
    </submittedName>
</protein>
<evidence type="ECO:0000313" key="3">
    <source>
        <dbReference type="Proteomes" id="UP000663193"/>
    </source>
</evidence>
<keyword evidence="3" id="KW-1185">Reference proteome</keyword>
<name>A0A7U2FDY6_PHANO</name>
<dbReference type="EMBL" id="CP069037">
    <property type="protein sequence ID" value="QRD03533.1"/>
    <property type="molecule type" value="Genomic_DNA"/>
</dbReference>
<feature type="non-terminal residue" evidence="2">
    <location>
        <position position="89"/>
    </location>
</feature>
<reference evidence="3" key="1">
    <citation type="journal article" date="2021" name="BMC Genomics">
        <title>Chromosome-level genome assembly and manually-curated proteome of model necrotroph Parastagonospora nodorum Sn15 reveals a genome-wide trove of candidate effector homologs, and redundancy of virulence-related functions within an accessory chromosome.</title>
        <authorList>
            <person name="Bertazzoni S."/>
            <person name="Jones D.A.B."/>
            <person name="Phan H.T."/>
            <person name="Tan K.-C."/>
            <person name="Hane J.K."/>
        </authorList>
    </citation>
    <scope>NUCLEOTIDE SEQUENCE [LARGE SCALE GENOMIC DNA]</scope>
    <source>
        <strain evidence="3">SN15 / ATCC MYA-4574 / FGSC 10173)</strain>
    </source>
</reference>
<dbReference type="AlphaFoldDB" id="A0A7U2FDY6"/>
<feature type="region of interest" description="Disordered" evidence="1">
    <location>
        <begin position="1"/>
        <end position="34"/>
    </location>
</feature>
<proteinExistence type="predicted"/>
<dbReference type="VEuPathDB" id="FungiDB:JI435_306970"/>
<accession>A0A7U2FDY6</accession>
<dbReference type="Proteomes" id="UP000663193">
    <property type="component" value="Chromosome 15"/>
</dbReference>
<evidence type="ECO:0000256" key="1">
    <source>
        <dbReference type="SAM" id="MobiDB-lite"/>
    </source>
</evidence>